<dbReference type="Pfam" id="PF02558">
    <property type="entry name" value="ApbA"/>
    <property type="match status" value="1"/>
</dbReference>
<feature type="domain" description="Ketopantoate reductase N-terminal" evidence="1">
    <location>
        <begin position="4"/>
        <end position="167"/>
    </location>
</feature>
<dbReference type="GO" id="GO:0005737">
    <property type="term" value="C:cytoplasm"/>
    <property type="evidence" value="ECO:0007669"/>
    <property type="project" value="TreeGrafter"/>
</dbReference>
<dbReference type="InterPro" id="IPR051402">
    <property type="entry name" value="KPR-Related"/>
</dbReference>
<dbReference type="EMBL" id="CAKXYY010000002">
    <property type="protein sequence ID" value="CAH2350754.1"/>
    <property type="molecule type" value="Genomic_DNA"/>
</dbReference>
<gene>
    <name evidence="3" type="ORF">CLIB1423_02S04368</name>
</gene>
<protein>
    <recommendedName>
        <fullName evidence="5">2-dehydropantoate 2-reductase</fullName>
    </recommendedName>
</protein>
<sequence>MTKILCIGLGGVGVIGAYALEKFNSDVQVTAVIRSDYDKVTTEGYTIHSCDYGGLIPNKGIDPENAIKEYKPKHVVKSVENAAEFGPFDYIVISTKVTPGPKGTNIWDQVAELPQLLYDGNAEEKTSLVLIQNGIDIERYWSAVASKVTMISGVTYISSINNNAVVTQFTKDMPLLGLFEKVQTKQDLAALDKFIGLYSNPHNAAKRDDNVRLTRWKKLLYNSSFNTVCCLTDLDVGHVFFSNVVSDVITPLMQEVKLVANEDLKQNYQSSEFVTQDDIDTMLDLTEKHNTKNHYTPSMLVDLRNNRQIELEILLGNVVSVYKETTKNDPKLQIPYLNLLNYLLTMVQYRIKLNKK</sequence>
<dbReference type="SUPFAM" id="SSF48179">
    <property type="entry name" value="6-phosphogluconate dehydrogenase C-terminal domain-like"/>
    <property type="match status" value="1"/>
</dbReference>
<dbReference type="Proteomes" id="UP000837801">
    <property type="component" value="Unassembled WGS sequence"/>
</dbReference>
<accession>A0A9P0QLA6</accession>
<evidence type="ECO:0000259" key="2">
    <source>
        <dbReference type="Pfam" id="PF08546"/>
    </source>
</evidence>
<dbReference type="InterPro" id="IPR013328">
    <property type="entry name" value="6PGD_dom2"/>
</dbReference>
<dbReference type="Gene3D" id="1.10.1040.10">
    <property type="entry name" value="N-(1-d-carboxylethyl)-l-norvaline Dehydrogenase, domain 2"/>
    <property type="match status" value="1"/>
</dbReference>
<dbReference type="Pfam" id="PF08546">
    <property type="entry name" value="ApbA_C"/>
    <property type="match status" value="1"/>
</dbReference>
<name>A0A9P0QLA6_9ASCO</name>
<evidence type="ECO:0000313" key="4">
    <source>
        <dbReference type="Proteomes" id="UP000837801"/>
    </source>
</evidence>
<evidence type="ECO:0000259" key="1">
    <source>
        <dbReference type="Pfam" id="PF02558"/>
    </source>
</evidence>
<keyword evidence="4" id="KW-1185">Reference proteome</keyword>
<dbReference type="InterPro" id="IPR013752">
    <property type="entry name" value="KPA_reductase"/>
</dbReference>
<dbReference type="Gene3D" id="3.40.50.720">
    <property type="entry name" value="NAD(P)-binding Rossmann-like Domain"/>
    <property type="match status" value="1"/>
</dbReference>
<dbReference type="InterPro" id="IPR013332">
    <property type="entry name" value="KPR_N"/>
</dbReference>
<reference evidence="3" key="1">
    <citation type="submission" date="2022-03" db="EMBL/GenBank/DDBJ databases">
        <authorList>
            <person name="Legras J.-L."/>
            <person name="Devillers H."/>
            <person name="Grondin C."/>
        </authorList>
    </citation>
    <scope>NUCLEOTIDE SEQUENCE</scope>
    <source>
        <strain evidence="3">CLIB 1423</strain>
    </source>
</reference>
<dbReference type="OrthoDB" id="3609at2759"/>
<evidence type="ECO:0000313" key="3">
    <source>
        <dbReference type="EMBL" id="CAH2350754.1"/>
    </source>
</evidence>
<dbReference type="PANTHER" id="PTHR21708:SF30">
    <property type="entry name" value="2-DEHYDROPANTOATE 2-REDUCTASE-RELATED"/>
    <property type="match status" value="1"/>
</dbReference>
<dbReference type="PANTHER" id="PTHR21708">
    <property type="entry name" value="PROBABLE 2-DEHYDROPANTOATE 2-REDUCTASE"/>
    <property type="match status" value="1"/>
</dbReference>
<organism evidence="3 4">
    <name type="scientific">[Candida] railenensis</name>
    <dbReference type="NCBI Taxonomy" id="45579"/>
    <lineage>
        <taxon>Eukaryota</taxon>
        <taxon>Fungi</taxon>
        <taxon>Dikarya</taxon>
        <taxon>Ascomycota</taxon>
        <taxon>Saccharomycotina</taxon>
        <taxon>Pichiomycetes</taxon>
        <taxon>Debaryomycetaceae</taxon>
        <taxon>Kurtzmaniella</taxon>
    </lineage>
</organism>
<dbReference type="SUPFAM" id="SSF51735">
    <property type="entry name" value="NAD(P)-binding Rossmann-fold domains"/>
    <property type="match status" value="1"/>
</dbReference>
<dbReference type="AlphaFoldDB" id="A0A9P0QLA6"/>
<feature type="domain" description="Ketopantoate reductase C-terminal" evidence="2">
    <location>
        <begin position="210"/>
        <end position="325"/>
    </location>
</feature>
<proteinExistence type="predicted"/>
<comment type="caution">
    <text evidence="3">The sequence shown here is derived from an EMBL/GenBank/DDBJ whole genome shotgun (WGS) entry which is preliminary data.</text>
</comment>
<dbReference type="InterPro" id="IPR008927">
    <property type="entry name" value="6-PGluconate_DH-like_C_sf"/>
</dbReference>
<dbReference type="InterPro" id="IPR036291">
    <property type="entry name" value="NAD(P)-bd_dom_sf"/>
</dbReference>
<evidence type="ECO:0008006" key="5">
    <source>
        <dbReference type="Google" id="ProtNLM"/>
    </source>
</evidence>